<keyword evidence="1" id="KW-1133">Transmembrane helix</keyword>
<evidence type="ECO:0000256" key="1">
    <source>
        <dbReference type="SAM" id="Phobius"/>
    </source>
</evidence>
<dbReference type="AlphaFoldDB" id="A0A1M4SAA5"/>
<protein>
    <submittedName>
        <fullName evidence="2">Uncharacterized protein</fullName>
    </submittedName>
</protein>
<name>A0A1M4SAA5_9FIRM</name>
<sequence>MIRDSKAFWIGILMLLSFCGIYVYMMSPSFGNGRNGLEFADDMFNSISKGSAQAVVFGEIKKAEKWNGTAIEVNLKCKDEAQAGRWSAALQKVDGAEIMVDKEKIALKTDLGKLLANISEDCKAMYENKGDVVQAKYNTDPRDATNRWYSITKSIAKELEKKQQFKESIYLQTFQKKVIEPAYNYYGVETKFVKDNKGVMTFMLVFYLVYTIWYGFAIYYICVGLGITMTKAAKKSEA</sequence>
<dbReference type="RefSeq" id="WP_073233884.1">
    <property type="nucleotide sequence ID" value="NZ_FQUY01000001.1"/>
</dbReference>
<evidence type="ECO:0000313" key="2">
    <source>
        <dbReference type="EMBL" id="SHE29131.1"/>
    </source>
</evidence>
<dbReference type="EMBL" id="FQUY01000001">
    <property type="protein sequence ID" value="SHE29131.1"/>
    <property type="molecule type" value="Genomic_DNA"/>
</dbReference>
<accession>A0A1M4SAA5</accession>
<feature type="transmembrane region" description="Helical" evidence="1">
    <location>
        <begin position="204"/>
        <end position="227"/>
    </location>
</feature>
<gene>
    <name evidence="2" type="ORF">SAMN02745133_00039</name>
</gene>
<reference evidence="3" key="1">
    <citation type="submission" date="2016-11" db="EMBL/GenBank/DDBJ databases">
        <authorList>
            <person name="Varghese N."/>
            <person name="Submissions S."/>
        </authorList>
    </citation>
    <scope>NUCLEOTIDE SEQUENCE [LARGE SCALE GENOMIC DNA]</scope>
    <source>
        <strain evidence="3">DSM 12395</strain>
    </source>
</reference>
<feature type="transmembrane region" description="Helical" evidence="1">
    <location>
        <begin position="7"/>
        <end position="25"/>
    </location>
</feature>
<keyword evidence="1" id="KW-0472">Membrane</keyword>
<proteinExistence type="predicted"/>
<organism evidence="2 3">
    <name type="scientific">Desulforamulus putei DSM 12395</name>
    <dbReference type="NCBI Taxonomy" id="1121429"/>
    <lineage>
        <taxon>Bacteria</taxon>
        <taxon>Bacillati</taxon>
        <taxon>Bacillota</taxon>
        <taxon>Clostridia</taxon>
        <taxon>Eubacteriales</taxon>
        <taxon>Peptococcaceae</taxon>
        <taxon>Desulforamulus</taxon>
    </lineage>
</organism>
<dbReference type="Proteomes" id="UP000184148">
    <property type="component" value="Unassembled WGS sequence"/>
</dbReference>
<keyword evidence="3" id="KW-1185">Reference proteome</keyword>
<evidence type="ECO:0000313" key="3">
    <source>
        <dbReference type="Proteomes" id="UP000184148"/>
    </source>
</evidence>
<keyword evidence="1" id="KW-0812">Transmembrane</keyword>
<dbReference type="OrthoDB" id="9779692at2"/>
<dbReference type="STRING" id="1121429.SAMN02745133_00039"/>